<dbReference type="GO" id="GO:0003887">
    <property type="term" value="F:DNA-directed DNA polymerase activity"/>
    <property type="evidence" value="ECO:0007669"/>
    <property type="project" value="UniProtKB-EC"/>
</dbReference>
<keyword evidence="1" id="KW-0808">Transferase</keyword>
<dbReference type="PANTHER" id="PTHR38767:SF1">
    <property type="entry name" value="DNA POLYMERASE III SUBUNIT CHI"/>
    <property type="match status" value="1"/>
</dbReference>
<dbReference type="InterPro" id="IPR007459">
    <property type="entry name" value="DNA_pol3_chi"/>
</dbReference>
<dbReference type="Pfam" id="PF04364">
    <property type="entry name" value="DNA_pol3_chi"/>
    <property type="match status" value="1"/>
</dbReference>
<comment type="caution">
    <text evidence="1">The sequence shown here is derived from an EMBL/GenBank/DDBJ whole genome shotgun (WGS) entry which is preliminary data.</text>
</comment>
<reference evidence="1 2" key="1">
    <citation type="submission" date="2024-09" db="EMBL/GenBank/DDBJ databases">
        <authorList>
            <person name="Sun Q."/>
            <person name="Mori K."/>
        </authorList>
    </citation>
    <scope>NUCLEOTIDE SEQUENCE [LARGE SCALE GENOMIC DNA]</scope>
    <source>
        <strain evidence="1 2">CCM 8545</strain>
    </source>
</reference>
<organism evidence="1 2">
    <name type="scientific">Thorsellia kenyensis</name>
    <dbReference type="NCBI Taxonomy" id="1549888"/>
    <lineage>
        <taxon>Bacteria</taxon>
        <taxon>Pseudomonadati</taxon>
        <taxon>Pseudomonadota</taxon>
        <taxon>Gammaproteobacteria</taxon>
        <taxon>Enterobacterales</taxon>
        <taxon>Thorselliaceae</taxon>
        <taxon>Thorsellia</taxon>
    </lineage>
</organism>
<name>A0ABV6C7B2_9GAMM</name>
<dbReference type="EC" id="2.7.7.7" evidence="1"/>
<dbReference type="EMBL" id="JBHLXE010000016">
    <property type="protein sequence ID" value="MFC0178854.1"/>
    <property type="molecule type" value="Genomic_DNA"/>
</dbReference>
<proteinExistence type="predicted"/>
<gene>
    <name evidence="1" type="ORF">ACFFIT_01885</name>
</gene>
<dbReference type="Gene3D" id="3.40.50.10110">
    <property type="entry name" value="DNA polymerase III subunit chi"/>
    <property type="match status" value="1"/>
</dbReference>
<dbReference type="InterPro" id="IPR036768">
    <property type="entry name" value="PolIII_chi_sf"/>
</dbReference>
<accession>A0ABV6C7B2</accession>
<evidence type="ECO:0000313" key="1">
    <source>
        <dbReference type="EMBL" id="MFC0178854.1"/>
    </source>
</evidence>
<dbReference type="RefSeq" id="WP_385875863.1">
    <property type="nucleotide sequence ID" value="NZ_JBHLXE010000016.1"/>
</dbReference>
<dbReference type="Proteomes" id="UP001589758">
    <property type="component" value="Unassembled WGS sequence"/>
</dbReference>
<dbReference type="SUPFAM" id="SSF102400">
    <property type="entry name" value="DNA polymerase III chi subunit"/>
    <property type="match status" value="1"/>
</dbReference>
<protein>
    <submittedName>
        <fullName evidence="1">DNA polymerase III subunit chi</fullName>
        <ecNumber evidence="1">2.7.7.7</ecNumber>
    </submittedName>
</protein>
<evidence type="ECO:0000313" key="2">
    <source>
        <dbReference type="Proteomes" id="UP001589758"/>
    </source>
</evidence>
<sequence>MKQAFFYLLTEIEPNFDASQDLWQQNKQVKLTQREQLACWLAVRYFQTRKKVLIFCENEMHAERIDEALWAYQPERFIAHDLVSKSKNHTTLIQIGWPGHRSLDSRDILIYLADEFSDVTTFFNSVIDFVPAIEQEKEVARIRYKQFREMGFHLKTGPLPEKFLANTQD</sequence>
<keyword evidence="2" id="KW-1185">Reference proteome</keyword>
<keyword evidence="1" id="KW-0548">Nucleotidyltransferase</keyword>
<dbReference type="PANTHER" id="PTHR38767">
    <property type="entry name" value="DNA POLYMERASE III SUBUNIT CHI"/>
    <property type="match status" value="1"/>
</dbReference>